<dbReference type="GO" id="GO:0003964">
    <property type="term" value="F:RNA-directed DNA polymerase activity"/>
    <property type="evidence" value="ECO:0007669"/>
    <property type="project" value="UniProtKB-KW"/>
</dbReference>
<keyword evidence="3" id="KW-0808">Transferase</keyword>
<gene>
    <name evidence="10" type="ORF">DV515_00013896</name>
</gene>
<dbReference type="InterPro" id="IPR000477">
    <property type="entry name" value="RT_dom"/>
</dbReference>
<dbReference type="InterPro" id="IPR043502">
    <property type="entry name" value="DNA/RNA_pol_sf"/>
</dbReference>
<accession>A0A3L8S0M5</accession>
<keyword evidence="11" id="KW-1185">Reference proteome</keyword>
<comment type="caution">
    <text evidence="10">The sequence shown here is derived from an EMBL/GenBank/DDBJ whole genome shotgun (WGS) entry which is preliminary data.</text>
</comment>
<dbReference type="GO" id="GO:0004523">
    <property type="term" value="F:RNA-DNA hybrid ribonuclease activity"/>
    <property type="evidence" value="ECO:0007669"/>
    <property type="project" value="UniProtKB-EC"/>
</dbReference>
<dbReference type="EC" id="3.1.26.4" evidence="2"/>
<feature type="domain" description="Reverse transcriptase" evidence="9">
    <location>
        <begin position="1"/>
        <end position="50"/>
    </location>
</feature>
<evidence type="ECO:0000256" key="2">
    <source>
        <dbReference type="ARBA" id="ARBA00012180"/>
    </source>
</evidence>
<dbReference type="PROSITE" id="PS50878">
    <property type="entry name" value="RT_POL"/>
    <property type="match status" value="1"/>
</dbReference>
<keyword evidence="8" id="KW-0695">RNA-directed DNA polymerase</keyword>
<dbReference type="Gene3D" id="3.30.70.270">
    <property type="match status" value="2"/>
</dbReference>
<comment type="similarity">
    <text evidence="1">Belongs to the beta type-B retroviral polymerase family. HERV class-II K(HML-2) pol subfamily.</text>
</comment>
<dbReference type="AlphaFoldDB" id="A0A3L8S0M5"/>
<dbReference type="Proteomes" id="UP000276834">
    <property type="component" value="Unassembled WGS sequence"/>
</dbReference>
<dbReference type="SUPFAM" id="SSF56672">
    <property type="entry name" value="DNA/RNA polymerases"/>
    <property type="match status" value="1"/>
</dbReference>
<sequence>MDDILVAAPTRKELLRVRPQLFSALHSYRLQVAPGKVQSQPPWKYLGVKILEQTIQHQEVQFPKSIATLNDAQRLLGVPSWLCPYLGLTTVQMSPLFNILKGDPDLSSPQKLTPEAQQALEGVQQALSIHQVYRVDPSIDITVFITYPDSHPTGIIGQWNDKWPDPLHILQWVILPHHLKKIASLLIDLVAQLIIKCHYRCWQLMAADPARIVLPVERDTFEWCLINNVPL</sequence>
<evidence type="ECO:0000256" key="5">
    <source>
        <dbReference type="ARBA" id="ARBA00022722"/>
    </source>
</evidence>
<dbReference type="GO" id="GO:0035613">
    <property type="term" value="F:RNA stem-loop binding"/>
    <property type="evidence" value="ECO:0007669"/>
    <property type="project" value="TreeGrafter"/>
</dbReference>
<dbReference type="OrthoDB" id="9395730at2759"/>
<keyword evidence="5" id="KW-0540">Nuclease</keyword>
<keyword evidence="4" id="KW-0548">Nucleotidyltransferase</keyword>
<name>A0A3L8S0M5_CHLGU</name>
<evidence type="ECO:0000313" key="10">
    <source>
        <dbReference type="EMBL" id="RLV92059.1"/>
    </source>
</evidence>
<dbReference type="PANTHER" id="PTHR41694">
    <property type="entry name" value="ENDOGENOUS RETROVIRUS GROUP K MEMBER POL PROTEIN"/>
    <property type="match status" value="1"/>
</dbReference>
<evidence type="ECO:0000256" key="3">
    <source>
        <dbReference type="ARBA" id="ARBA00022679"/>
    </source>
</evidence>
<dbReference type="InterPro" id="IPR043128">
    <property type="entry name" value="Rev_trsase/Diguanyl_cyclase"/>
</dbReference>
<evidence type="ECO:0000256" key="1">
    <source>
        <dbReference type="ARBA" id="ARBA00010879"/>
    </source>
</evidence>
<evidence type="ECO:0000256" key="6">
    <source>
        <dbReference type="ARBA" id="ARBA00022759"/>
    </source>
</evidence>
<evidence type="ECO:0000256" key="8">
    <source>
        <dbReference type="ARBA" id="ARBA00022918"/>
    </source>
</evidence>
<reference evidence="10 11" key="1">
    <citation type="journal article" date="2018" name="Proc. R. Soc. B">
        <title>A non-coding region near Follistatin controls head colour polymorphism in the Gouldian finch.</title>
        <authorList>
            <person name="Toomey M.B."/>
            <person name="Marques C.I."/>
            <person name="Andrade P."/>
            <person name="Araujo P.M."/>
            <person name="Sabatino S."/>
            <person name="Gazda M.A."/>
            <person name="Afonso S."/>
            <person name="Lopes R.J."/>
            <person name="Corbo J.C."/>
            <person name="Carneiro M."/>
        </authorList>
    </citation>
    <scope>NUCLEOTIDE SEQUENCE [LARGE SCALE GENOMIC DNA]</scope>
    <source>
        <strain evidence="10">Red01</strain>
        <tissue evidence="10">Muscle</tissue>
    </source>
</reference>
<keyword evidence="6" id="KW-0255">Endonuclease</keyword>
<dbReference type="InterPro" id="IPR010661">
    <property type="entry name" value="RVT_thumb"/>
</dbReference>
<dbReference type="EMBL" id="QUSF01000104">
    <property type="protein sequence ID" value="RLV92059.1"/>
    <property type="molecule type" value="Genomic_DNA"/>
</dbReference>
<organism evidence="10 11">
    <name type="scientific">Chloebia gouldiae</name>
    <name type="common">Gouldian finch</name>
    <name type="synonym">Erythrura gouldiae</name>
    <dbReference type="NCBI Taxonomy" id="44316"/>
    <lineage>
        <taxon>Eukaryota</taxon>
        <taxon>Metazoa</taxon>
        <taxon>Chordata</taxon>
        <taxon>Craniata</taxon>
        <taxon>Vertebrata</taxon>
        <taxon>Euteleostomi</taxon>
        <taxon>Archelosauria</taxon>
        <taxon>Archosauria</taxon>
        <taxon>Dinosauria</taxon>
        <taxon>Saurischia</taxon>
        <taxon>Theropoda</taxon>
        <taxon>Coelurosauria</taxon>
        <taxon>Aves</taxon>
        <taxon>Neognathae</taxon>
        <taxon>Neoaves</taxon>
        <taxon>Telluraves</taxon>
        <taxon>Australaves</taxon>
        <taxon>Passeriformes</taxon>
        <taxon>Passeroidea</taxon>
        <taxon>Passeridae</taxon>
        <taxon>Chloebia</taxon>
    </lineage>
</organism>
<protein>
    <recommendedName>
        <fullName evidence="2">ribonuclease H</fullName>
        <ecNumber evidence="2">3.1.26.4</ecNumber>
    </recommendedName>
</protein>
<evidence type="ECO:0000256" key="4">
    <source>
        <dbReference type="ARBA" id="ARBA00022695"/>
    </source>
</evidence>
<dbReference type="PANTHER" id="PTHR41694:SF3">
    <property type="entry name" value="RNA-DIRECTED DNA POLYMERASE-RELATED"/>
    <property type="match status" value="1"/>
</dbReference>
<evidence type="ECO:0000259" key="9">
    <source>
        <dbReference type="PROSITE" id="PS50878"/>
    </source>
</evidence>
<evidence type="ECO:0000256" key="7">
    <source>
        <dbReference type="ARBA" id="ARBA00022801"/>
    </source>
</evidence>
<evidence type="ECO:0000313" key="11">
    <source>
        <dbReference type="Proteomes" id="UP000276834"/>
    </source>
</evidence>
<proteinExistence type="inferred from homology"/>
<dbReference type="Pfam" id="PF06817">
    <property type="entry name" value="RVT_thumb"/>
    <property type="match status" value="1"/>
</dbReference>
<keyword evidence="7" id="KW-0378">Hydrolase</keyword>